<accession>A0ABN0ZM35</accession>
<organism evidence="2 3">
    <name type="scientific">Streptomyces stramineus</name>
    <dbReference type="NCBI Taxonomy" id="173861"/>
    <lineage>
        <taxon>Bacteria</taxon>
        <taxon>Bacillati</taxon>
        <taxon>Actinomycetota</taxon>
        <taxon>Actinomycetes</taxon>
        <taxon>Kitasatosporales</taxon>
        <taxon>Streptomycetaceae</taxon>
        <taxon>Streptomyces</taxon>
    </lineage>
</organism>
<name>A0ABN0ZM35_9ACTN</name>
<gene>
    <name evidence="2" type="ORF">GCM10009544_14070</name>
</gene>
<keyword evidence="1" id="KW-0812">Transmembrane</keyword>
<evidence type="ECO:0000256" key="1">
    <source>
        <dbReference type="SAM" id="Phobius"/>
    </source>
</evidence>
<proteinExistence type="predicted"/>
<keyword evidence="1" id="KW-0472">Membrane</keyword>
<reference evidence="2 3" key="1">
    <citation type="journal article" date="2019" name="Int. J. Syst. Evol. Microbiol.">
        <title>The Global Catalogue of Microorganisms (GCM) 10K type strain sequencing project: providing services to taxonomists for standard genome sequencing and annotation.</title>
        <authorList>
            <consortium name="The Broad Institute Genomics Platform"/>
            <consortium name="The Broad Institute Genome Sequencing Center for Infectious Disease"/>
            <person name="Wu L."/>
            <person name="Ma J."/>
        </authorList>
    </citation>
    <scope>NUCLEOTIDE SEQUENCE [LARGE SCALE GENOMIC DNA]</scope>
    <source>
        <strain evidence="2 3">JCM 10649</strain>
    </source>
</reference>
<comment type="caution">
    <text evidence="2">The sequence shown here is derived from an EMBL/GenBank/DDBJ whole genome shotgun (WGS) entry which is preliminary data.</text>
</comment>
<sequence length="121" mass="12850">MSPATLDPLAGATDGSAHVLAGVLVMTLGVLGLFLLVTWWALPSPRQSVTPPPLDAPGTRFRCWCHSEPAEVLVVPRGSVVRLPSGRHAKPSRRATLRYRLRAATSAEAREGGIRPTPVPA</sequence>
<keyword evidence="3" id="KW-1185">Reference proteome</keyword>
<dbReference type="EMBL" id="BAAAHB010000009">
    <property type="protein sequence ID" value="GAA0452445.1"/>
    <property type="molecule type" value="Genomic_DNA"/>
</dbReference>
<evidence type="ECO:0000313" key="3">
    <source>
        <dbReference type="Proteomes" id="UP001499895"/>
    </source>
</evidence>
<protein>
    <submittedName>
        <fullName evidence="2">Uncharacterized protein</fullName>
    </submittedName>
</protein>
<evidence type="ECO:0000313" key="2">
    <source>
        <dbReference type="EMBL" id="GAA0452445.1"/>
    </source>
</evidence>
<dbReference type="Proteomes" id="UP001499895">
    <property type="component" value="Unassembled WGS sequence"/>
</dbReference>
<keyword evidence="1" id="KW-1133">Transmembrane helix</keyword>
<feature type="transmembrane region" description="Helical" evidence="1">
    <location>
        <begin position="20"/>
        <end position="42"/>
    </location>
</feature>